<keyword evidence="2" id="KW-0472">Membrane</keyword>
<protein>
    <submittedName>
        <fullName evidence="3">Uncharacterized protein</fullName>
    </submittedName>
</protein>
<evidence type="ECO:0000256" key="2">
    <source>
        <dbReference type="SAM" id="Phobius"/>
    </source>
</evidence>
<feature type="region of interest" description="Disordered" evidence="1">
    <location>
        <begin position="260"/>
        <end position="342"/>
    </location>
</feature>
<dbReference type="Pfam" id="PF15229">
    <property type="entry name" value="POM121"/>
    <property type="match status" value="1"/>
</dbReference>
<feature type="region of interest" description="Disordered" evidence="1">
    <location>
        <begin position="859"/>
        <end position="909"/>
    </location>
</feature>
<feature type="region of interest" description="Disordered" evidence="1">
    <location>
        <begin position="1011"/>
        <end position="1077"/>
    </location>
</feature>
<evidence type="ECO:0000313" key="3">
    <source>
        <dbReference type="EMBL" id="CAI9561180.1"/>
    </source>
</evidence>
<feature type="region of interest" description="Disordered" evidence="1">
    <location>
        <begin position="122"/>
        <end position="153"/>
    </location>
</feature>
<feature type="compositionally biased region" description="Low complexity" evidence="1">
    <location>
        <begin position="743"/>
        <end position="756"/>
    </location>
</feature>
<dbReference type="InterPro" id="IPR026054">
    <property type="entry name" value="Nucleoporin"/>
</dbReference>
<dbReference type="EMBL" id="CATNWA010011126">
    <property type="protein sequence ID" value="CAI9561180.1"/>
    <property type="molecule type" value="Genomic_DNA"/>
</dbReference>
<dbReference type="Proteomes" id="UP001162483">
    <property type="component" value="Unassembled WGS sequence"/>
</dbReference>
<reference evidence="3" key="1">
    <citation type="submission" date="2023-05" db="EMBL/GenBank/DDBJ databases">
        <authorList>
            <person name="Stuckert A."/>
        </authorList>
    </citation>
    <scope>NUCLEOTIDE SEQUENCE</scope>
</reference>
<feature type="region of interest" description="Disordered" evidence="1">
    <location>
        <begin position="553"/>
        <end position="623"/>
    </location>
</feature>
<accession>A0ABN9CNC7</accession>
<keyword evidence="2" id="KW-0812">Transmembrane</keyword>
<dbReference type="PANTHER" id="PTHR23193">
    <property type="entry name" value="NUCLEAR PORE COMPLEX PROTEIN NUP"/>
    <property type="match status" value="1"/>
</dbReference>
<gene>
    <name evidence="3" type="ORF">SPARVUS_LOCUS5393825</name>
</gene>
<feature type="region of interest" description="Disordered" evidence="1">
    <location>
        <begin position="364"/>
        <end position="438"/>
    </location>
</feature>
<feature type="region of interest" description="Disordered" evidence="1">
    <location>
        <begin position="734"/>
        <end position="756"/>
    </location>
</feature>
<proteinExistence type="predicted"/>
<dbReference type="PANTHER" id="PTHR23193:SF5">
    <property type="entry name" value="NUCLEAR ENVELOPE PORE MEMBRANE PROTEIN POM 121C-RELATED"/>
    <property type="match status" value="1"/>
</dbReference>
<feature type="compositionally biased region" description="Polar residues" evidence="1">
    <location>
        <begin position="588"/>
        <end position="606"/>
    </location>
</feature>
<feature type="transmembrane region" description="Helical" evidence="2">
    <location>
        <begin position="30"/>
        <end position="55"/>
    </location>
</feature>
<feature type="compositionally biased region" description="Polar residues" evidence="1">
    <location>
        <begin position="859"/>
        <end position="906"/>
    </location>
</feature>
<feature type="compositionally biased region" description="Basic and acidic residues" evidence="1">
    <location>
        <begin position="390"/>
        <end position="400"/>
    </location>
</feature>
<keyword evidence="2" id="KW-1133">Transmembrane helix</keyword>
<feature type="compositionally biased region" description="Low complexity" evidence="1">
    <location>
        <begin position="332"/>
        <end position="342"/>
    </location>
</feature>
<feature type="compositionally biased region" description="Low complexity" evidence="1">
    <location>
        <begin position="374"/>
        <end position="384"/>
    </location>
</feature>
<feature type="compositionally biased region" description="Polar residues" evidence="1">
    <location>
        <begin position="801"/>
        <end position="810"/>
    </location>
</feature>
<comment type="caution">
    <text evidence="3">The sequence shown here is derived from an EMBL/GenBank/DDBJ whole genome shotgun (WGS) entry which is preliminary data.</text>
</comment>
<evidence type="ECO:0000313" key="4">
    <source>
        <dbReference type="Proteomes" id="UP001162483"/>
    </source>
</evidence>
<evidence type="ECO:0000256" key="1">
    <source>
        <dbReference type="SAM" id="MobiDB-lite"/>
    </source>
</evidence>
<feature type="region of interest" description="Disordered" evidence="1">
    <location>
        <begin position="774"/>
        <end position="810"/>
    </location>
</feature>
<feature type="compositionally biased region" description="Basic and acidic residues" evidence="1">
    <location>
        <begin position="131"/>
        <end position="140"/>
    </location>
</feature>
<feature type="compositionally biased region" description="Low complexity" evidence="1">
    <location>
        <begin position="1025"/>
        <end position="1039"/>
    </location>
</feature>
<feature type="compositionally biased region" description="Polar residues" evidence="1">
    <location>
        <begin position="774"/>
        <end position="792"/>
    </location>
</feature>
<feature type="compositionally biased region" description="Polar residues" evidence="1">
    <location>
        <begin position="422"/>
        <end position="431"/>
    </location>
</feature>
<organism evidence="3 4">
    <name type="scientific">Staurois parvus</name>
    <dbReference type="NCBI Taxonomy" id="386267"/>
    <lineage>
        <taxon>Eukaryota</taxon>
        <taxon>Metazoa</taxon>
        <taxon>Chordata</taxon>
        <taxon>Craniata</taxon>
        <taxon>Vertebrata</taxon>
        <taxon>Euteleostomi</taxon>
        <taxon>Amphibia</taxon>
        <taxon>Batrachia</taxon>
        <taxon>Anura</taxon>
        <taxon>Neobatrachia</taxon>
        <taxon>Ranoidea</taxon>
        <taxon>Ranidae</taxon>
        <taxon>Staurois</taxon>
    </lineage>
</organism>
<name>A0ABN9CNC7_9NEOB</name>
<sequence>MCPSSGHGAGRWVRLKRVLRSWRSQEVQPLVLLVPAALLLLLVLYCFPVLSAVVLCAAGACLYYSSSGPAVWRYLDWRQLTGGGAPGRRQRPAGHRRQREPGLKWTPASLLLLMGSYLGKQDPPARAVGRGSRELKERLSRPNPAVATPARRLSFRETPRLSSRAFLSPRRRYPIHQPQYSMPGSLPTVYFDGYQKKCLLSPKSSLVRSPVTVKIARPDPNIARSPVLDDLLSPGPASPLVQCSPDPCAKETVLNAIRERRKRMNKDEEHSTIGGLENKRRRQASSGSRDSSFEYPLPNGTLPSCVSKPDSLKRGLNSQVLEDTVNKRSRTSSMSSLSSSAMNGLAMSSHNAITSSYSSSKVILQKRKRTQNVSAVSSSPSSRSQTPDLSAKKAREESHDVSPSTSVQQDKDQAGKFGDTPPSKSVNSSENGSGGARRKKVLLVYSGRSDQYPLPPPPLVGYSVTSKDFDSEKKASLQRLNKALEDAAGSVPLSAAPAATVLLSSASSTTVTTTLTATSPFNLPTTAAAALTLPTSSASSNNLLLSLTKMQNKEETQAPAPAQTVNTSTSKEKIPISSVEPAIPRISNPLTAPSFSTPAVTESSNRAPLIPSDTAQPKSEPPKSTLLQILTKPLENDSQTGFKPIFPTNGTTPLVSSTVPSTISNSVSSANTFKPIFGDQNTQPAPTSGTFKPIFGDSTVQLPASSSFTFQMNSTSPAASSLFSAFGAKSTNTTLSTESVTKPSLAAPTSSSSSTTNTFTASLFSSVATSASGSNPAPVNSFPTSNAPSDSQAKPFVFGQPPTSQATSGLNIFSSTQSAPTTAAQPQQPSLFGSNTSAFTATISSNAAVFSTNSGTSAFNSTSGSGIQAENPAQNSVGFGSSGTQPSFGTATQPAFGSTSQPTFGANAQPAFGGNTTFPFGNSAPAASKVTFGNMNSTQTNSTPAANLFGSKPFPFGENSNSVSTFGTPNATPAQTLGFGNSLAQNNSAITNPSTPLNFGTPAPTENKLAFGSQFGRNSPAGSLPFTTSTPSFASPATFGQGVPGQGTPGSFSIGLISKPSGSRQRVMARRQHQRKK</sequence>
<feature type="compositionally biased region" description="Basic residues" evidence="1">
    <location>
        <begin position="1067"/>
        <end position="1077"/>
    </location>
</feature>
<keyword evidence="4" id="KW-1185">Reference proteome</keyword>